<dbReference type="EMBL" id="BBWV01000002">
    <property type="protein sequence ID" value="GAO43598.1"/>
    <property type="molecule type" value="Genomic_DNA"/>
</dbReference>
<accession>A0A0E9N1F1</accession>
<proteinExistence type="predicted"/>
<dbReference type="RefSeq" id="WP_046369449.1">
    <property type="nucleotide sequence ID" value="NZ_BBWV01000002.1"/>
</dbReference>
<sequence>MPAARCLILLLLLLPALKSRAQADSTTGRHDTTIVVDRKIVTLKEVIVHRNMDVPSFIRRIQFDTSFYRAFKNLHEVSYTALNDVRLFDGKDNQVAGLESRTRQTFDQGCRYMTVLEEHPSGDIRNRRGEWNYYTMSMYAGLFFTADTTCGEDNSVQAADLSLKGKRGLEKHKEQLKMLFFNPGKKIPGIPFIGDKINIYEPPQADLYNFEIDMMPYQGNLAYVFRIYPREGLSEAQKDQLVFNEITTWFDETDMRIIGRKYDLSYDTGLYDFDVQMEVSISRKGDLLLPTLLRYTGTWKYPFKKRETGVFTATLFDFQ</sequence>
<gene>
    <name evidence="2" type="ORF">FPE01S_02_07040</name>
</gene>
<dbReference type="AlphaFoldDB" id="A0A0E9N1F1"/>
<organism evidence="2 3">
    <name type="scientific">Flavihumibacter petaseus NBRC 106054</name>
    <dbReference type="NCBI Taxonomy" id="1220578"/>
    <lineage>
        <taxon>Bacteria</taxon>
        <taxon>Pseudomonadati</taxon>
        <taxon>Bacteroidota</taxon>
        <taxon>Chitinophagia</taxon>
        <taxon>Chitinophagales</taxon>
        <taxon>Chitinophagaceae</taxon>
        <taxon>Flavihumibacter</taxon>
    </lineage>
</organism>
<evidence type="ECO:0000313" key="3">
    <source>
        <dbReference type="Proteomes" id="UP000033121"/>
    </source>
</evidence>
<reference evidence="2 3" key="1">
    <citation type="submission" date="2015-04" db="EMBL/GenBank/DDBJ databases">
        <title>Whole genome shotgun sequence of Flavihumibacter petaseus NBRC 106054.</title>
        <authorList>
            <person name="Miyazawa S."/>
            <person name="Hosoyama A."/>
            <person name="Hashimoto M."/>
            <person name="Noguchi M."/>
            <person name="Tsuchikane K."/>
            <person name="Ohji S."/>
            <person name="Yamazoe A."/>
            <person name="Ichikawa N."/>
            <person name="Kimura A."/>
            <person name="Fujita N."/>
        </authorList>
    </citation>
    <scope>NUCLEOTIDE SEQUENCE [LARGE SCALE GENOMIC DNA]</scope>
    <source>
        <strain evidence="2 3">NBRC 106054</strain>
    </source>
</reference>
<keyword evidence="3" id="KW-1185">Reference proteome</keyword>
<dbReference type="Proteomes" id="UP000033121">
    <property type="component" value="Unassembled WGS sequence"/>
</dbReference>
<keyword evidence="1" id="KW-0732">Signal</keyword>
<evidence type="ECO:0000313" key="2">
    <source>
        <dbReference type="EMBL" id="GAO43598.1"/>
    </source>
</evidence>
<evidence type="ECO:0000256" key="1">
    <source>
        <dbReference type="SAM" id="SignalP"/>
    </source>
</evidence>
<comment type="caution">
    <text evidence="2">The sequence shown here is derived from an EMBL/GenBank/DDBJ whole genome shotgun (WGS) entry which is preliminary data.</text>
</comment>
<protein>
    <submittedName>
        <fullName evidence="2">Uncharacterized protein</fullName>
    </submittedName>
</protein>
<dbReference type="STRING" id="1220578.FPE01S_02_07040"/>
<feature type="chain" id="PRO_5002429846" evidence="1">
    <location>
        <begin position="22"/>
        <end position="319"/>
    </location>
</feature>
<feature type="signal peptide" evidence="1">
    <location>
        <begin position="1"/>
        <end position="21"/>
    </location>
</feature>
<name>A0A0E9N1F1_9BACT</name>